<dbReference type="SUPFAM" id="SSF52374">
    <property type="entry name" value="Nucleotidylyl transferase"/>
    <property type="match status" value="1"/>
</dbReference>
<evidence type="ECO:0000256" key="3">
    <source>
        <dbReference type="ARBA" id="ARBA00009014"/>
    </source>
</evidence>
<dbReference type="Gene3D" id="3.40.50.620">
    <property type="entry name" value="HUPs"/>
    <property type="match status" value="1"/>
</dbReference>
<dbReference type="GO" id="GO:0004515">
    <property type="term" value="F:nicotinate-nucleotide adenylyltransferase activity"/>
    <property type="evidence" value="ECO:0007669"/>
    <property type="project" value="UniProtKB-UniRule"/>
</dbReference>
<dbReference type="RefSeq" id="WP_115025884.1">
    <property type="nucleotide sequence ID" value="NZ_UGHZ01000001.1"/>
</dbReference>
<evidence type="ECO:0000313" key="14">
    <source>
        <dbReference type="Proteomes" id="UP000255335"/>
    </source>
</evidence>
<dbReference type="UniPathway" id="UPA00253">
    <property type="reaction ID" value="UER00332"/>
</dbReference>
<keyword evidence="5 11" id="KW-0808">Transferase</keyword>
<keyword evidence="4 11" id="KW-0662">Pyridine nucleotide biosynthesis</keyword>
<dbReference type="NCBIfam" id="TIGR00125">
    <property type="entry name" value="cyt_tran_rel"/>
    <property type="match status" value="1"/>
</dbReference>
<evidence type="ECO:0000259" key="12">
    <source>
        <dbReference type="Pfam" id="PF01467"/>
    </source>
</evidence>
<evidence type="ECO:0000256" key="1">
    <source>
        <dbReference type="ARBA" id="ARBA00002324"/>
    </source>
</evidence>
<dbReference type="HAMAP" id="MF_00244">
    <property type="entry name" value="NaMN_adenylyltr"/>
    <property type="match status" value="1"/>
</dbReference>
<dbReference type="EMBL" id="UGHZ01000001">
    <property type="protein sequence ID" value="STP09123.1"/>
    <property type="molecule type" value="Genomic_DNA"/>
</dbReference>
<evidence type="ECO:0000256" key="9">
    <source>
        <dbReference type="ARBA" id="ARBA00023027"/>
    </source>
</evidence>
<keyword evidence="6 11" id="KW-0548">Nucleotidyltransferase</keyword>
<name>A0A377JNG9_9HELI</name>
<reference evidence="13 14" key="1">
    <citation type="submission" date="2018-06" db="EMBL/GenBank/DDBJ databases">
        <authorList>
            <consortium name="Pathogen Informatics"/>
            <person name="Doyle S."/>
        </authorList>
    </citation>
    <scope>NUCLEOTIDE SEQUENCE [LARGE SCALE GENOMIC DNA]</scope>
    <source>
        <strain evidence="13 14">NCTC12221</strain>
    </source>
</reference>
<comment type="similarity">
    <text evidence="3 11">Belongs to the NadD family.</text>
</comment>
<dbReference type="InterPro" id="IPR005248">
    <property type="entry name" value="NadD/NMNAT"/>
</dbReference>
<feature type="domain" description="Cytidyltransferase-like" evidence="12">
    <location>
        <begin position="21"/>
        <end position="194"/>
    </location>
</feature>
<dbReference type="GO" id="GO:0005524">
    <property type="term" value="F:ATP binding"/>
    <property type="evidence" value="ECO:0007669"/>
    <property type="project" value="UniProtKB-KW"/>
</dbReference>
<evidence type="ECO:0000256" key="5">
    <source>
        <dbReference type="ARBA" id="ARBA00022679"/>
    </source>
</evidence>
<evidence type="ECO:0000256" key="7">
    <source>
        <dbReference type="ARBA" id="ARBA00022741"/>
    </source>
</evidence>
<evidence type="ECO:0000256" key="11">
    <source>
        <dbReference type="HAMAP-Rule" id="MF_00244"/>
    </source>
</evidence>
<comment type="catalytic activity">
    <reaction evidence="10 11">
        <text>nicotinate beta-D-ribonucleotide + ATP + H(+) = deamido-NAD(+) + diphosphate</text>
        <dbReference type="Rhea" id="RHEA:22860"/>
        <dbReference type="ChEBI" id="CHEBI:15378"/>
        <dbReference type="ChEBI" id="CHEBI:30616"/>
        <dbReference type="ChEBI" id="CHEBI:33019"/>
        <dbReference type="ChEBI" id="CHEBI:57502"/>
        <dbReference type="ChEBI" id="CHEBI:58437"/>
        <dbReference type="EC" id="2.7.7.18"/>
    </reaction>
</comment>
<dbReference type="InterPro" id="IPR014729">
    <property type="entry name" value="Rossmann-like_a/b/a_fold"/>
</dbReference>
<keyword evidence="7 11" id="KW-0547">Nucleotide-binding</keyword>
<dbReference type="GO" id="GO:0009435">
    <property type="term" value="P:NAD+ biosynthetic process"/>
    <property type="evidence" value="ECO:0007669"/>
    <property type="project" value="UniProtKB-UniRule"/>
</dbReference>
<keyword evidence="9 11" id="KW-0520">NAD</keyword>
<dbReference type="Proteomes" id="UP000255335">
    <property type="component" value="Unassembled WGS sequence"/>
</dbReference>
<dbReference type="AlphaFoldDB" id="A0A377JNG9"/>
<comment type="pathway">
    <text evidence="2 11">Cofactor biosynthesis; NAD(+) biosynthesis; deamido-NAD(+) from nicotinate D-ribonucleotide: step 1/1.</text>
</comment>
<evidence type="ECO:0000256" key="4">
    <source>
        <dbReference type="ARBA" id="ARBA00022642"/>
    </source>
</evidence>
<dbReference type="NCBIfam" id="TIGR00482">
    <property type="entry name" value="nicotinate (nicotinamide) nucleotide adenylyltransferase"/>
    <property type="match status" value="1"/>
</dbReference>
<evidence type="ECO:0000256" key="2">
    <source>
        <dbReference type="ARBA" id="ARBA00005019"/>
    </source>
</evidence>
<dbReference type="PANTHER" id="PTHR39321">
    <property type="entry name" value="NICOTINATE-NUCLEOTIDE ADENYLYLTRANSFERASE-RELATED"/>
    <property type="match status" value="1"/>
</dbReference>
<evidence type="ECO:0000256" key="8">
    <source>
        <dbReference type="ARBA" id="ARBA00022840"/>
    </source>
</evidence>
<dbReference type="PANTHER" id="PTHR39321:SF3">
    <property type="entry name" value="PHOSPHOPANTETHEINE ADENYLYLTRANSFERASE"/>
    <property type="match status" value="1"/>
</dbReference>
<sequence>MSSIKIGANNQSQDSTYFVAIYGGSFDPPHLAHLEILKILTNNPFCLQTILLPNYQNPLKSKSLFSPNERLKMCEILAQISGDKTTISDYEIRQNRPTHTITSIRTLQKQISSFLDSNQLNSNSQAKLCFVLGSDSFETLHLWKDSQSLCELVEFIVVKRESSTITHQQNLTPKVRASINLSHFNAISSSKVRELLHKGEINKALKMLPAEIFPFIHAHFQL</sequence>
<evidence type="ECO:0000256" key="10">
    <source>
        <dbReference type="ARBA" id="ARBA00048721"/>
    </source>
</evidence>
<dbReference type="EC" id="2.7.7.18" evidence="11"/>
<dbReference type="CDD" id="cd02165">
    <property type="entry name" value="NMNAT"/>
    <property type="match status" value="1"/>
</dbReference>
<keyword evidence="8 11" id="KW-0067">ATP-binding</keyword>
<dbReference type="Pfam" id="PF01467">
    <property type="entry name" value="CTP_transf_like"/>
    <property type="match status" value="1"/>
</dbReference>
<gene>
    <name evidence="11 13" type="primary">nadD</name>
    <name evidence="13" type="ORF">NCTC12221_00553</name>
</gene>
<proteinExistence type="inferred from homology"/>
<evidence type="ECO:0000313" key="13">
    <source>
        <dbReference type="EMBL" id="STP09123.1"/>
    </source>
</evidence>
<comment type="function">
    <text evidence="1 11">Catalyzes the reversible adenylation of nicotinate mononucleotide (NaMN) to nicotinic acid adenine dinucleotide (NaAD).</text>
</comment>
<evidence type="ECO:0000256" key="6">
    <source>
        <dbReference type="ARBA" id="ARBA00022695"/>
    </source>
</evidence>
<protein>
    <recommendedName>
        <fullName evidence="11">Probable nicotinate-nucleotide adenylyltransferase</fullName>
        <ecNumber evidence="11">2.7.7.18</ecNumber>
    </recommendedName>
    <alternativeName>
        <fullName evidence="11">Deamido-NAD(+) diphosphorylase</fullName>
    </alternativeName>
    <alternativeName>
        <fullName evidence="11">Deamido-NAD(+) pyrophosphorylase</fullName>
    </alternativeName>
    <alternativeName>
        <fullName evidence="11">Nicotinate mononucleotide adenylyltransferase</fullName>
        <shortName evidence="11">NaMN adenylyltransferase</shortName>
    </alternativeName>
</protein>
<organism evidence="13 14">
    <name type="scientific">Helicobacter cinaedi</name>
    <dbReference type="NCBI Taxonomy" id="213"/>
    <lineage>
        <taxon>Bacteria</taxon>
        <taxon>Pseudomonadati</taxon>
        <taxon>Campylobacterota</taxon>
        <taxon>Epsilonproteobacteria</taxon>
        <taxon>Campylobacterales</taxon>
        <taxon>Helicobacteraceae</taxon>
        <taxon>Helicobacter</taxon>
    </lineage>
</organism>
<dbReference type="InterPro" id="IPR004821">
    <property type="entry name" value="Cyt_trans-like"/>
</dbReference>
<accession>A0A377JNG9</accession>